<sequence>MTAGHCTHPKTSSVYWRQLMQPRLGTSQHGSSVCHVRARSCDARGASLRLRRFLVIEKMLNWRVAMRKGSGCEVISRSFVFKPSRLIALECWVSRVYSGCEKSLSARMAPGW</sequence>
<evidence type="ECO:0000313" key="2">
    <source>
        <dbReference type="Proteomes" id="UP000799424"/>
    </source>
</evidence>
<organism evidence="1 2">
    <name type="scientific">Ophiobolus disseminans</name>
    <dbReference type="NCBI Taxonomy" id="1469910"/>
    <lineage>
        <taxon>Eukaryota</taxon>
        <taxon>Fungi</taxon>
        <taxon>Dikarya</taxon>
        <taxon>Ascomycota</taxon>
        <taxon>Pezizomycotina</taxon>
        <taxon>Dothideomycetes</taxon>
        <taxon>Pleosporomycetidae</taxon>
        <taxon>Pleosporales</taxon>
        <taxon>Pleosporineae</taxon>
        <taxon>Phaeosphaeriaceae</taxon>
        <taxon>Ophiobolus</taxon>
    </lineage>
</organism>
<accession>A0A6A7AGD7</accession>
<keyword evidence="2" id="KW-1185">Reference proteome</keyword>
<gene>
    <name evidence="1" type="ORF">CC86DRAFT_88879</name>
</gene>
<dbReference type="Proteomes" id="UP000799424">
    <property type="component" value="Unassembled WGS sequence"/>
</dbReference>
<evidence type="ECO:0000313" key="1">
    <source>
        <dbReference type="EMBL" id="KAF2832370.1"/>
    </source>
</evidence>
<dbReference type="EMBL" id="MU006217">
    <property type="protein sequence ID" value="KAF2832370.1"/>
    <property type="molecule type" value="Genomic_DNA"/>
</dbReference>
<reference evidence="1" key="1">
    <citation type="journal article" date="2020" name="Stud. Mycol.">
        <title>101 Dothideomycetes genomes: a test case for predicting lifestyles and emergence of pathogens.</title>
        <authorList>
            <person name="Haridas S."/>
            <person name="Albert R."/>
            <person name="Binder M."/>
            <person name="Bloem J."/>
            <person name="Labutti K."/>
            <person name="Salamov A."/>
            <person name="Andreopoulos B."/>
            <person name="Baker S."/>
            <person name="Barry K."/>
            <person name="Bills G."/>
            <person name="Bluhm B."/>
            <person name="Cannon C."/>
            <person name="Castanera R."/>
            <person name="Culley D."/>
            <person name="Daum C."/>
            <person name="Ezra D."/>
            <person name="Gonzalez J."/>
            <person name="Henrissat B."/>
            <person name="Kuo A."/>
            <person name="Liang C."/>
            <person name="Lipzen A."/>
            <person name="Lutzoni F."/>
            <person name="Magnuson J."/>
            <person name="Mondo S."/>
            <person name="Nolan M."/>
            <person name="Ohm R."/>
            <person name="Pangilinan J."/>
            <person name="Park H.-J."/>
            <person name="Ramirez L."/>
            <person name="Alfaro M."/>
            <person name="Sun H."/>
            <person name="Tritt A."/>
            <person name="Yoshinaga Y."/>
            <person name="Zwiers L.-H."/>
            <person name="Turgeon B."/>
            <person name="Goodwin S."/>
            <person name="Spatafora J."/>
            <person name="Crous P."/>
            <person name="Grigoriev I."/>
        </authorList>
    </citation>
    <scope>NUCLEOTIDE SEQUENCE</scope>
    <source>
        <strain evidence="1">CBS 113818</strain>
    </source>
</reference>
<proteinExistence type="predicted"/>
<dbReference type="AlphaFoldDB" id="A0A6A7AGD7"/>
<name>A0A6A7AGD7_9PLEO</name>
<protein>
    <submittedName>
        <fullName evidence="1">Uncharacterized protein</fullName>
    </submittedName>
</protein>